<feature type="domain" description="F-box" evidence="1">
    <location>
        <begin position="22"/>
        <end position="68"/>
    </location>
</feature>
<evidence type="ECO:0000313" key="3">
    <source>
        <dbReference type="Proteomes" id="UP000242715"/>
    </source>
</evidence>
<name>A0A2Z6LNY9_TRISU</name>
<dbReference type="Pfam" id="PF07734">
    <property type="entry name" value="FBA_1"/>
    <property type="match status" value="1"/>
</dbReference>
<dbReference type="PROSITE" id="PS50181">
    <property type="entry name" value="FBOX"/>
    <property type="match status" value="1"/>
</dbReference>
<dbReference type="InterPro" id="IPR006527">
    <property type="entry name" value="F-box-assoc_dom_typ1"/>
</dbReference>
<accession>A0A2Z6LNY9</accession>
<dbReference type="SMART" id="SM00256">
    <property type="entry name" value="FBOX"/>
    <property type="match status" value="1"/>
</dbReference>
<protein>
    <recommendedName>
        <fullName evidence="1">F-box domain-containing protein</fullName>
    </recommendedName>
</protein>
<sequence>MQPGFKPTANNQRFLSPTDDNIFPPSFLPVELIVNILLRLLVKYLLQFRCVCKLWQTLISETLIAKKRLAFSDYKNFYSYPLKSIFENPSAAHVIPHDSFSDLGIDDYYILGSCNGFFCFHDADQFNIIMYNPSIGLKSKCSPKISSPNWSMLYNGFGYDQVNDKYKVLAVLEHEDGDSDHEDVSYTKIYTFGEDSWRTIQDFLGTPIEEIGIYVSGTLNWLHHKWHKQYVIHSFDMEKETYRELLLPFVGDDCMCRPSLCVLHDCLCLCFLNKTHLFAWLMKEYGVVESWTKLMTIPREKLVCLKSIDRSSTIDLLFISNGVALLMVFSQLILYNLNSGELDHPLINIDNVFDPHIYSENLMSPRW</sequence>
<dbReference type="InterPro" id="IPR050796">
    <property type="entry name" value="SCF_F-box_component"/>
</dbReference>
<proteinExistence type="predicted"/>
<evidence type="ECO:0000259" key="1">
    <source>
        <dbReference type="PROSITE" id="PS50181"/>
    </source>
</evidence>
<dbReference type="AlphaFoldDB" id="A0A2Z6LNY9"/>
<gene>
    <name evidence="2" type="ORF">TSUD_51160</name>
</gene>
<dbReference type="InterPro" id="IPR036047">
    <property type="entry name" value="F-box-like_dom_sf"/>
</dbReference>
<dbReference type="Pfam" id="PF00646">
    <property type="entry name" value="F-box"/>
    <property type="match status" value="1"/>
</dbReference>
<evidence type="ECO:0000313" key="2">
    <source>
        <dbReference type="EMBL" id="GAU18006.1"/>
    </source>
</evidence>
<dbReference type="OrthoDB" id="1425577at2759"/>
<dbReference type="PANTHER" id="PTHR31672:SF13">
    <property type="entry name" value="F-BOX PROTEIN CPR30-LIKE"/>
    <property type="match status" value="1"/>
</dbReference>
<dbReference type="NCBIfam" id="TIGR01640">
    <property type="entry name" value="F_box_assoc_1"/>
    <property type="match status" value="1"/>
</dbReference>
<dbReference type="InterPro" id="IPR017451">
    <property type="entry name" value="F-box-assoc_interact_dom"/>
</dbReference>
<reference evidence="3" key="1">
    <citation type="journal article" date="2017" name="Front. Plant Sci.">
        <title>Climate Clever Clovers: New Paradigm to Reduce the Environmental Footprint of Ruminants by Breeding Low Methanogenic Forages Utilizing Haplotype Variation.</title>
        <authorList>
            <person name="Kaur P."/>
            <person name="Appels R."/>
            <person name="Bayer P.E."/>
            <person name="Keeble-Gagnere G."/>
            <person name="Wang J."/>
            <person name="Hirakawa H."/>
            <person name="Shirasawa K."/>
            <person name="Vercoe P."/>
            <person name="Stefanova K."/>
            <person name="Durmic Z."/>
            <person name="Nichols P."/>
            <person name="Revell C."/>
            <person name="Isobe S.N."/>
            <person name="Edwards D."/>
            <person name="Erskine W."/>
        </authorList>
    </citation>
    <scope>NUCLEOTIDE SEQUENCE [LARGE SCALE GENOMIC DNA]</scope>
    <source>
        <strain evidence="3">cv. Daliak</strain>
    </source>
</reference>
<keyword evidence="3" id="KW-1185">Reference proteome</keyword>
<dbReference type="PANTHER" id="PTHR31672">
    <property type="entry name" value="BNACNNG10540D PROTEIN"/>
    <property type="match status" value="1"/>
</dbReference>
<dbReference type="EMBL" id="DF973178">
    <property type="protein sequence ID" value="GAU18006.1"/>
    <property type="molecule type" value="Genomic_DNA"/>
</dbReference>
<dbReference type="SUPFAM" id="SSF81383">
    <property type="entry name" value="F-box domain"/>
    <property type="match status" value="1"/>
</dbReference>
<organism evidence="2 3">
    <name type="scientific">Trifolium subterraneum</name>
    <name type="common">Subterranean clover</name>
    <dbReference type="NCBI Taxonomy" id="3900"/>
    <lineage>
        <taxon>Eukaryota</taxon>
        <taxon>Viridiplantae</taxon>
        <taxon>Streptophyta</taxon>
        <taxon>Embryophyta</taxon>
        <taxon>Tracheophyta</taxon>
        <taxon>Spermatophyta</taxon>
        <taxon>Magnoliopsida</taxon>
        <taxon>eudicotyledons</taxon>
        <taxon>Gunneridae</taxon>
        <taxon>Pentapetalae</taxon>
        <taxon>rosids</taxon>
        <taxon>fabids</taxon>
        <taxon>Fabales</taxon>
        <taxon>Fabaceae</taxon>
        <taxon>Papilionoideae</taxon>
        <taxon>50 kb inversion clade</taxon>
        <taxon>NPAAA clade</taxon>
        <taxon>Hologalegina</taxon>
        <taxon>IRL clade</taxon>
        <taxon>Trifolieae</taxon>
        <taxon>Trifolium</taxon>
    </lineage>
</organism>
<dbReference type="InterPro" id="IPR001810">
    <property type="entry name" value="F-box_dom"/>
</dbReference>
<dbReference type="Gene3D" id="1.20.1280.50">
    <property type="match status" value="1"/>
</dbReference>
<dbReference type="Proteomes" id="UP000242715">
    <property type="component" value="Unassembled WGS sequence"/>
</dbReference>